<accession>A0A5N6YWJ0</accession>
<dbReference type="Gene3D" id="1.20.1280.50">
    <property type="match status" value="1"/>
</dbReference>
<proteinExistence type="predicted"/>
<dbReference type="InterPro" id="IPR036047">
    <property type="entry name" value="F-box-like_dom_sf"/>
</dbReference>
<dbReference type="SMART" id="SM00256">
    <property type="entry name" value="FBOX"/>
    <property type="match status" value="1"/>
</dbReference>
<reference evidence="3" key="1">
    <citation type="submission" date="2019-04" db="EMBL/GenBank/DDBJ databases">
        <title>Friends and foes A comparative genomics studyof 23 Aspergillus species from section Flavi.</title>
        <authorList>
            <consortium name="DOE Joint Genome Institute"/>
            <person name="Kjaerbolling I."/>
            <person name="Vesth T."/>
            <person name="Frisvad J.C."/>
            <person name="Nybo J.L."/>
            <person name="Theobald S."/>
            <person name="Kildgaard S."/>
            <person name="Isbrandt T."/>
            <person name="Kuo A."/>
            <person name="Sato A."/>
            <person name="Lyhne E.K."/>
            <person name="Kogle M.E."/>
            <person name="Wiebenga A."/>
            <person name="Kun R.S."/>
            <person name="Lubbers R.J."/>
            <person name="Makela M.R."/>
            <person name="Barry K."/>
            <person name="Chovatia M."/>
            <person name="Clum A."/>
            <person name="Daum C."/>
            <person name="Haridas S."/>
            <person name="He G."/>
            <person name="LaButti K."/>
            <person name="Lipzen A."/>
            <person name="Mondo S."/>
            <person name="Riley R."/>
            <person name="Salamov A."/>
            <person name="Simmons B.A."/>
            <person name="Magnuson J.K."/>
            <person name="Henrissat B."/>
            <person name="Mortensen U.H."/>
            <person name="Larsen T.O."/>
            <person name="Devries R.P."/>
            <person name="Grigoriev I.V."/>
            <person name="Machida M."/>
            <person name="Baker S.E."/>
            <person name="Andersen M.R."/>
        </authorList>
    </citation>
    <scope>NUCLEOTIDE SEQUENCE [LARGE SCALE GENOMIC DNA]</scope>
    <source>
        <strain evidence="3">CBS 553.77</strain>
    </source>
</reference>
<dbReference type="EMBL" id="ML739272">
    <property type="protein sequence ID" value="KAE8349812.1"/>
    <property type="molecule type" value="Genomic_DNA"/>
</dbReference>
<organism evidence="2 3">
    <name type="scientific">Aspergillus coremiiformis</name>
    <dbReference type="NCBI Taxonomy" id="138285"/>
    <lineage>
        <taxon>Eukaryota</taxon>
        <taxon>Fungi</taxon>
        <taxon>Dikarya</taxon>
        <taxon>Ascomycota</taxon>
        <taxon>Pezizomycotina</taxon>
        <taxon>Eurotiomycetes</taxon>
        <taxon>Eurotiomycetidae</taxon>
        <taxon>Eurotiales</taxon>
        <taxon>Aspergillaceae</taxon>
        <taxon>Aspergillus</taxon>
        <taxon>Aspergillus subgen. Circumdati</taxon>
    </lineage>
</organism>
<dbReference type="PROSITE" id="PS50181">
    <property type="entry name" value="FBOX"/>
    <property type="match status" value="1"/>
</dbReference>
<gene>
    <name evidence="2" type="ORF">BDV28DRAFT_54141</name>
</gene>
<dbReference type="Proteomes" id="UP000327118">
    <property type="component" value="Unassembled WGS sequence"/>
</dbReference>
<dbReference type="InterPro" id="IPR001810">
    <property type="entry name" value="F-box_dom"/>
</dbReference>
<protein>
    <recommendedName>
        <fullName evidence="1">F-box domain-containing protein</fullName>
    </recommendedName>
</protein>
<dbReference type="OrthoDB" id="5295250at2759"/>
<feature type="domain" description="F-box" evidence="1">
    <location>
        <begin position="51"/>
        <end position="101"/>
    </location>
</feature>
<evidence type="ECO:0000313" key="2">
    <source>
        <dbReference type="EMBL" id="KAE8349812.1"/>
    </source>
</evidence>
<dbReference type="Pfam" id="PF12937">
    <property type="entry name" value="F-box-like"/>
    <property type="match status" value="1"/>
</dbReference>
<name>A0A5N6YWJ0_9EURO</name>
<evidence type="ECO:0000259" key="1">
    <source>
        <dbReference type="PROSITE" id="PS50181"/>
    </source>
</evidence>
<dbReference type="SUPFAM" id="SSF81383">
    <property type="entry name" value="F-box domain"/>
    <property type="match status" value="1"/>
</dbReference>
<evidence type="ECO:0000313" key="3">
    <source>
        <dbReference type="Proteomes" id="UP000327118"/>
    </source>
</evidence>
<dbReference type="AlphaFoldDB" id="A0A5N6YWJ0"/>
<sequence length="493" mass="55698">MDPEVQNILNRFKDLKFPSARRAVYYHLLEQMHPYEWRDVRDRMNQVSFQKDILGSLPVEIAVQIVKYLDLSEFHIFRRVSKRWNCLLSSRLLCNVVFRRYIGHSCSSIQATETPDAFIQYAKQLVHLERGQPVSKVYKSLCLPLPSSTGLVGHDFSNGRYTWTEDAIVYVHNLHSNTTQSFCTENRDSFTTLRVSESIVAGITPHGVCYVWSLQTSNSAYFRLPSLHWTYFVARGVNVAMAFNGMVSGEDCIIHWQLDSRVARTFNIENRLAYMDVNPTTGDLITVHLEETVGHDAVVHTRPAMCAQLRVMKYSLKDAANTSTNRPQHYNMALPSIADPASYVEIDSSLSFAIGNTMGILSVRPKGCLAETSRGLVAITYDPGIDKVSINVVSAENTPFVPLCMACVGNNIIYYIKNDNGKPKIWISNPDAMVSHRPAKLMDPQLPREASNRVYSYGTNYTLRGDRDFILIVDQNGLKAWCFNDKITLSGAV</sequence>
<keyword evidence="3" id="KW-1185">Reference proteome</keyword>
<dbReference type="CDD" id="cd09917">
    <property type="entry name" value="F-box_SF"/>
    <property type="match status" value="1"/>
</dbReference>